<feature type="domain" description="Tryptophan synthase beta chain-like PALP" evidence="13">
    <location>
        <begin position="8"/>
        <end position="291"/>
    </location>
</feature>
<evidence type="ECO:0000256" key="9">
    <source>
        <dbReference type="ARBA" id="ARBA00047931"/>
    </source>
</evidence>
<dbReference type="GO" id="GO:0006535">
    <property type="term" value="P:cysteine biosynthetic process from serine"/>
    <property type="evidence" value="ECO:0007669"/>
    <property type="project" value="UniProtKB-UniRule"/>
</dbReference>
<evidence type="ECO:0000256" key="8">
    <source>
        <dbReference type="ARBA" id="ARBA00023192"/>
    </source>
</evidence>
<dbReference type="Gene3D" id="3.40.50.1100">
    <property type="match status" value="2"/>
</dbReference>
<dbReference type="Proteomes" id="UP000509414">
    <property type="component" value="Chromosome"/>
</dbReference>
<evidence type="ECO:0000256" key="2">
    <source>
        <dbReference type="ARBA" id="ARBA00004962"/>
    </source>
</evidence>
<comment type="pathway">
    <text evidence="2">Amino-acid biosynthesis; L-cysteine biosynthesis; L-cysteine from L-serine: step 2/2.</text>
</comment>
<keyword evidence="5 12" id="KW-0028">Amino-acid biosynthesis</keyword>
<dbReference type="InterPro" id="IPR036052">
    <property type="entry name" value="TrpB-like_PALP_sf"/>
</dbReference>
<dbReference type="FunFam" id="3.40.50.1100:FF:000118">
    <property type="entry name" value="Related to CYS4-cystathionine beta-synthase"/>
    <property type="match status" value="1"/>
</dbReference>
<keyword evidence="6 12" id="KW-0808">Transferase</keyword>
<dbReference type="InterPro" id="IPR005856">
    <property type="entry name" value="Cys_synth"/>
</dbReference>
<evidence type="ECO:0000256" key="5">
    <source>
        <dbReference type="ARBA" id="ARBA00022605"/>
    </source>
</evidence>
<dbReference type="Pfam" id="PF00291">
    <property type="entry name" value="PALP"/>
    <property type="match status" value="1"/>
</dbReference>
<dbReference type="PANTHER" id="PTHR10314">
    <property type="entry name" value="CYSTATHIONINE BETA-SYNTHASE"/>
    <property type="match status" value="1"/>
</dbReference>
<feature type="modified residue" description="N6-(pyridoxal phosphate)lysine" evidence="11">
    <location>
        <position position="42"/>
    </location>
</feature>
<evidence type="ECO:0000256" key="10">
    <source>
        <dbReference type="PIRSR" id="PIRSR605856-50"/>
    </source>
</evidence>
<evidence type="ECO:0000256" key="7">
    <source>
        <dbReference type="ARBA" id="ARBA00022898"/>
    </source>
</evidence>
<feature type="binding site" evidence="10">
    <location>
        <position position="72"/>
    </location>
    <ligand>
        <name>pyridoxal 5'-phosphate</name>
        <dbReference type="ChEBI" id="CHEBI:597326"/>
    </ligand>
</feature>
<dbReference type="RefSeq" id="WP_178696748.1">
    <property type="nucleotide sequence ID" value="NZ_CP049075.1"/>
</dbReference>
<evidence type="ECO:0000256" key="4">
    <source>
        <dbReference type="ARBA" id="ARBA00012681"/>
    </source>
</evidence>
<dbReference type="InterPro" id="IPR001926">
    <property type="entry name" value="TrpB-like_PALP"/>
</dbReference>
<keyword evidence="7 10" id="KW-0663">Pyridoxal phosphate</keyword>
<dbReference type="GO" id="GO:0004124">
    <property type="term" value="F:cysteine synthase activity"/>
    <property type="evidence" value="ECO:0007669"/>
    <property type="project" value="UniProtKB-UniRule"/>
</dbReference>
<comment type="cofactor">
    <cofactor evidence="1 10 12">
        <name>pyridoxal 5'-phosphate</name>
        <dbReference type="ChEBI" id="CHEBI:597326"/>
    </cofactor>
</comment>
<evidence type="ECO:0000313" key="15">
    <source>
        <dbReference type="Proteomes" id="UP000509414"/>
    </source>
</evidence>
<dbReference type="EMBL" id="CP049075">
    <property type="protein sequence ID" value="QLI05067.1"/>
    <property type="molecule type" value="Genomic_DNA"/>
</dbReference>
<feature type="binding site" evidence="10">
    <location>
        <begin position="176"/>
        <end position="180"/>
    </location>
    <ligand>
        <name>pyridoxal 5'-phosphate</name>
        <dbReference type="ChEBI" id="CHEBI:597326"/>
    </ligand>
</feature>
<proteinExistence type="inferred from homology"/>
<evidence type="ECO:0000256" key="6">
    <source>
        <dbReference type="ARBA" id="ARBA00022679"/>
    </source>
</evidence>
<comment type="similarity">
    <text evidence="3 12">Belongs to the cysteine synthase/cystathionine beta-synthase family.</text>
</comment>
<dbReference type="EC" id="2.5.1.47" evidence="4 12"/>
<gene>
    <name evidence="14" type="primary">cysK</name>
    <name evidence="14" type="ORF">CINF_0544</name>
</gene>
<name>A0A7H9CFV4_9BACT</name>
<keyword evidence="15" id="KW-1185">Reference proteome</keyword>
<dbReference type="NCBIfam" id="TIGR01139">
    <property type="entry name" value="cysK"/>
    <property type="match status" value="1"/>
</dbReference>
<feature type="binding site" evidence="10">
    <location>
        <position position="264"/>
    </location>
    <ligand>
        <name>pyridoxal 5'-phosphate</name>
        <dbReference type="ChEBI" id="CHEBI:597326"/>
    </ligand>
</feature>
<protein>
    <recommendedName>
        <fullName evidence="4 12">Cysteine synthase</fullName>
        <ecNumber evidence="4 12">2.5.1.47</ecNumber>
    </recommendedName>
</protein>
<dbReference type="KEGG" id="cinf:CINF_0544"/>
<evidence type="ECO:0000256" key="1">
    <source>
        <dbReference type="ARBA" id="ARBA00001933"/>
    </source>
</evidence>
<dbReference type="FunFam" id="3.40.50.1100:FF:000003">
    <property type="entry name" value="Cystathionine beta-synthase"/>
    <property type="match status" value="1"/>
</dbReference>
<dbReference type="InterPro" id="IPR005859">
    <property type="entry name" value="CysK"/>
</dbReference>
<evidence type="ECO:0000256" key="3">
    <source>
        <dbReference type="ARBA" id="ARBA00007103"/>
    </source>
</evidence>
<evidence type="ECO:0000259" key="13">
    <source>
        <dbReference type="Pfam" id="PF00291"/>
    </source>
</evidence>
<reference evidence="14 15" key="1">
    <citation type="submission" date="2020-02" db="EMBL/GenBank/DDBJ databases">
        <title>Complete genome sequence of the novel Campylobacter species Candidatus Campylobacter infans.</title>
        <authorList>
            <person name="Duim B."/>
            <person name="Zomer A."/>
            <person name="van der Graaf L."/>
            <person name="Wagenaar J."/>
        </authorList>
    </citation>
    <scope>NUCLEOTIDE SEQUENCE [LARGE SCALE GENOMIC DNA]</scope>
    <source>
        <strain evidence="14 15">19S00001</strain>
    </source>
</reference>
<dbReference type="PROSITE" id="PS00901">
    <property type="entry name" value="CYS_SYNTHASE"/>
    <property type="match status" value="1"/>
</dbReference>
<dbReference type="SUPFAM" id="SSF53686">
    <property type="entry name" value="Tryptophan synthase beta subunit-like PLP-dependent enzymes"/>
    <property type="match status" value="1"/>
</dbReference>
<evidence type="ECO:0000256" key="12">
    <source>
        <dbReference type="RuleBase" id="RU003985"/>
    </source>
</evidence>
<dbReference type="NCBIfam" id="TIGR01136">
    <property type="entry name" value="cysKM"/>
    <property type="match status" value="1"/>
</dbReference>
<dbReference type="UniPathway" id="UPA00136">
    <property type="reaction ID" value="UER00200"/>
</dbReference>
<dbReference type="InterPro" id="IPR050214">
    <property type="entry name" value="Cys_Synth/Cystath_Beta-Synth"/>
</dbReference>
<dbReference type="InterPro" id="IPR001216">
    <property type="entry name" value="P-phosphate_BS"/>
</dbReference>
<dbReference type="AlphaFoldDB" id="A0A7H9CFV4"/>
<evidence type="ECO:0000256" key="11">
    <source>
        <dbReference type="PIRSR" id="PIRSR605856-51"/>
    </source>
</evidence>
<dbReference type="CDD" id="cd01561">
    <property type="entry name" value="CBS_like"/>
    <property type="match status" value="1"/>
</dbReference>
<evidence type="ECO:0000313" key="14">
    <source>
        <dbReference type="EMBL" id="QLI05067.1"/>
    </source>
</evidence>
<comment type="catalytic activity">
    <reaction evidence="9 12">
        <text>O-acetyl-L-serine + hydrogen sulfide = L-cysteine + acetate</text>
        <dbReference type="Rhea" id="RHEA:14829"/>
        <dbReference type="ChEBI" id="CHEBI:29919"/>
        <dbReference type="ChEBI" id="CHEBI:30089"/>
        <dbReference type="ChEBI" id="CHEBI:35235"/>
        <dbReference type="ChEBI" id="CHEBI:58340"/>
        <dbReference type="EC" id="2.5.1.47"/>
    </reaction>
</comment>
<accession>A0A7H9CFV4</accession>
<organism evidence="14 15">
    <name type="scientific">Candidatus Campylobacter infans</name>
    <dbReference type="NCBI Taxonomy" id="2561898"/>
    <lineage>
        <taxon>Bacteria</taxon>
        <taxon>Pseudomonadati</taxon>
        <taxon>Campylobacterota</taxon>
        <taxon>Epsilonproteobacteria</taxon>
        <taxon>Campylobacterales</taxon>
        <taxon>Campylobacteraceae</taxon>
        <taxon>Campylobacter</taxon>
    </lineage>
</organism>
<keyword evidence="8 12" id="KW-0198">Cysteine biosynthesis</keyword>
<sequence length="304" mass="32540">MQIANNVRELVGKTPLIRINSFSKEAKIIAKVEFLNPGHSIKDRIALNMINEAFKKGAINENSVIIEPTSGNTGVGLAMIAASYGLRAIFTMPSSMSLERQKLLLAYGAELVLTEPKLGMKGAVDKANELAKEIKNSFIPSQFNNPDNPKAHENTTAKEILEQSDGKIDIIIAGFGTGGTISGTARELKKHIKNLQVIAVEPQASPLLSQGYAAAHAIQGIGANFVPQNLDQSVIDEFFVVSNENAIATTQKLARQEGLLAGISSGANIFAASEFAKLSQNANKTILTFLNDTGERYISTGIFG</sequence>